<evidence type="ECO:0000256" key="1">
    <source>
        <dbReference type="SAM" id="MobiDB-lite"/>
    </source>
</evidence>
<dbReference type="RefSeq" id="WP_265364114.1">
    <property type="nucleotide sequence ID" value="NZ_CP110636.1"/>
</dbReference>
<evidence type="ECO:0000313" key="3">
    <source>
        <dbReference type="Proteomes" id="UP001164959"/>
    </source>
</evidence>
<protein>
    <recommendedName>
        <fullName evidence="4">ArsR family transcriptional regulator</fullName>
    </recommendedName>
</protein>
<dbReference type="EMBL" id="CP110636">
    <property type="protein sequence ID" value="UZJ32896.1"/>
    <property type="molecule type" value="Genomic_DNA"/>
</dbReference>
<organism evidence="2 3">
    <name type="scientific">Streptomyces endophytica</name>
    <dbReference type="NCBI Taxonomy" id="2991496"/>
    <lineage>
        <taxon>Bacteria</taxon>
        <taxon>Bacillati</taxon>
        <taxon>Actinomycetota</taxon>
        <taxon>Actinomycetes</taxon>
        <taxon>Kitasatosporales</taxon>
        <taxon>Streptomycetaceae</taxon>
        <taxon>Streptomyces</taxon>
    </lineage>
</organism>
<reference evidence="2" key="1">
    <citation type="submission" date="2022-11" db="EMBL/GenBank/DDBJ databases">
        <title>Identification and genomic analyses of a novel endophytic actinobacterium Streptomyces endophytica sp. nov. with potential for biocontrol of Yam anthracnose.</title>
        <authorList>
            <person name="Huang X."/>
        </authorList>
    </citation>
    <scope>NUCLEOTIDE SEQUENCE</scope>
    <source>
        <strain evidence="2">HNM0140</strain>
    </source>
</reference>
<name>A0ABY6PGJ2_9ACTN</name>
<keyword evidence="3" id="KW-1185">Reference proteome</keyword>
<sequence>MTTESATPAAEHTGRSATAPPPARSATSSPRTAAGSSPSSASTPTGCRAAALPTRMFVLDWLRRGTYRRVVRLTDAGREGLTTAFGVPADRLS</sequence>
<feature type="compositionally biased region" description="Low complexity" evidence="1">
    <location>
        <begin position="24"/>
        <end position="46"/>
    </location>
</feature>
<evidence type="ECO:0000313" key="2">
    <source>
        <dbReference type="EMBL" id="UZJ32896.1"/>
    </source>
</evidence>
<gene>
    <name evidence="2" type="ORF">OJ254_24650</name>
</gene>
<evidence type="ECO:0008006" key="4">
    <source>
        <dbReference type="Google" id="ProtNLM"/>
    </source>
</evidence>
<feature type="region of interest" description="Disordered" evidence="1">
    <location>
        <begin position="1"/>
        <end position="48"/>
    </location>
</feature>
<dbReference type="Proteomes" id="UP001164959">
    <property type="component" value="Chromosome"/>
</dbReference>
<accession>A0ABY6PGJ2</accession>
<proteinExistence type="predicted"/>